<comment type="caution">
    <text evidence="6">The sequence shown here is derived from an EMBL/GenBank/DDBJ whole genome shotgun (WGS) entry which is preliminary data.</text>
</comment>
<gene>
    <name evidence="6" type="primary">KLHL10</name>
    <name evidence="6" type="ORF">Bhyg_13540</name>
</gene>
<reference evidence="6" key="1">
    <citation type="submission" date="2022-07" db="EMBL/GenBank/DDBJ databases">
        <authorList>
            <person name="Trinca V."/>
            <person name="Uliana J.V.C."/>
            <person name="Torres T.T."/>
            <person name="Ward R.J."/>
            <person name="Monesi N."/>
        </authorList>
    </citation>
    <scope>NUCLEOTIDE SEQUENCE</scope>
    <source>
        <strain evidence="6">HSMRA1968</strain>
        <tissue evidence="6">Whole embryos</tissue>
    </source>
</reference>
<dbReference type="InterPro" id="IPR011333">
    <property type="entry name" value="SKP1/BTB/POZ_sf"/>
</dbReference>
<keyword evidence="7" id="KW-1185">Reference proteome</keyword>
<evidence type="ECO:0000313" key="6">
    <source>
        <dbReference type="EMBL" id="KAJ6634958.1"/>
    </source>
</evidence>
<keyword evidence="2" id="KW-0433">Leucine-rich repeat</keyword>
<dbReference type="Pfam" id="PF00651">
    <property type="entry name" value="BTB"/>
    <property type="match status" value="1"/>
</dbReference>
<dbReference type="EMBL" id="WJQU01000004">
    <property type="protein sequence ID" value="KAJ6634958.1"/>
    <property type="molecule type" value="Genomic_DNA"/>
</dbReference>
<evidence type="ECO:0000256" key="4">
    <source>
        <dbReference type="ARBA" id="ARBA00023203"/>
    </source>
</evidence>
<dbReference type="InterPro" id="IPR003591">
    <property type="entry name" value="Leu-rich_rpt_typical-subtyp"/>
</dbReference>
<dbReference type="InterPro" id="IPR001611">
    <property type="entry name" value="Leu-rich_rpt"/>
</dbReference>
<dbReference type="Proteomes" id="UP001151699">
    <property type="component" value="Chromosome C"/>
</dbReference>
<dbReference type="SUPFAM" id="SSF52075">
    <property type="entry name" value="Outer arm dynein light chain 1"/>
    <property type="match status" value="1"/>
</dbReference>
<keyword evidence="4" id="KW-0009">Actin-binding</keyword>
<dbReference type="SMART" id="SM00369">
    <property type="entry name" value="LRR_TYP"/>
    <property type="match status" value="4"/>
</dbReference>
<dbReference type="InterPro" id="IPR000210">
    <property type="entry name" value="BTB/POZ_dom"/>
</dbReference>
<protein>
    <submittedName>
        <fullName evidence="6">Kelch-like protein 10</fullName>
    </submittedName>
</protein>
<dbReference type="PROSITE" id="PS50097">
    <property type="entry name" value="BTB"/>
    <property type="match status" value="1"/>
</dbReference>
<organism evidence="6 7">
    <name type="scientific">Pseudolycoriella hygida</name>
    <dbReference type="NCBI Taxonomy" id="35572"/>
    <lineage>
        <taxon>Eukaryota</taxon>
        <taxon>Metazoa</taxon>
        <taxon>Ecdysozoa</taxon>
        <taxon>Arthropoda</taxon>
        <taxon>Hexapoda</taxon>
        <taxon>Insecta</taxon>
        <taxon>Pterygota</taxon>
        <taxon>Neoptera</taxon>
        <taxon>Endopterygota</taxon>
        <taxon>Diptera</taxon>
        <taxon>Nematocera</taxon>
        <taxon>Sciaroidea</taxon>
        <taxon>Sciaridae</taxon>
        <taxon>Pseudolycoriella</taxon>
    </lineage>
</organism>
<dbReference type="InterPro" id="IPR025875">
    <property type="entry name" value="Leu-rich_rpt_4"/>
</dbReference>
<dbReference type="Pfam" id="PF13855">
    <property type="entry name" value="LRR_8"/>
    <property type="match status" value="1"/>
</dbReference>
<dbReference type="Gene3D" id="3.80.10.10">
    <property type="entry name" value="Ribonuclease Inhibitor"/>
    <property type="match status" value="1"/>
</dbReference>
<evidence type="ECO:0000256" key="2">
    <source>
        <dbReference type="ARBA" id="ARBA00022614"/>
    </source>
</evidence>
<dbReference type="PANTHER" id="PTHR24412">
    <property type="entry name" value="KELCH PROTEIN"/>
    <property type="match status" value="1"/>
</dbReference>
<proteinExistence type="predicted"/>
<feature type="non-terminal residue" evidence="6">
    <location>
        <position position="605"/>
    </location>
</feature>
<dbReference type="Pfam" id="PF07707">
    <property type="entry name" value="BACK"/>
    <property type="match status" value="1"/>
</dbReference>
<dbReference type="SUPFAM" id="SSF54695">
    <property type="entry name" value="POZ domain"/>
    <property type="match status" value="1"/>
</dbReference>
<dbReference type="Pfam" id="PF12799">
    <property type="entry name" value="LRR_4"/>
    <property type="match status" value="1"/>
</dbReference>
<feature type="domain" description="BTB" evidence="5">
    <location>
        <begin position="401"/>
        <end position="474"/>
    </location>
</feature>
<evidence type="ECO:0000256" key="3">
    <source>
        <dbReference type="ARBA" id="ARBA00022737"/>
    </source>
</evidence>
<dbReference type="SMART" id="SM00875">
    <property type="entry name" value="BACK"/>
    <property type="match status" value="1"/>
</dbReference>
<dbReference type="OrthoDB" id="1939344at2759"/>
<dbReference type="Gene3D" id="1.25.40.420">
    <property type="match status" value="1"/>
</dbReference>
<dbReference type="PROSITE" id="PS51450">
    <property type="entry name" value="LRR"/>
    <property type="match status" value="3"/>
</dbReference>
<dbReference type="AlphaFoldDB" id="A0A9Q0RWI9"/>
<dbReference type="Gene3D" id="3.30.710.10">
    <property type="entry name" value="Potassium Channel Kv1.1, Chain A"/>
    <property type="match status" value="1"/>
</dbReference>
<evidence type="ECO:0000259" key="5">
    <source>
        <dbReference type="PROSITE" id="PS50097"/>
    </source>
</evidence>
<evidence type="ECO:0000313" key="7">
    <source>
        <dbReference type="Proteomes" id="UP001151699"/>
    </source>
</evidence>
<dbReference type="InterPro" id="IPR011705">
    <property type="entry name" value="BACK"/>
</dbReference>
<dbReference type="SMART" id="SM00225">
    <property type="entry name" value="BTB"/>
    <property type="match status" value="1"/>
</dbReference>
<dbReference type="SMART" id="SM00365">
    <property type="entry name" value="LRR_SD22"/>
    <property type="match status" value="3"/>
</dbReference>
<accession>A0A9Q0RWI9</accession>
<keyword evidence="3" id="KW-0677">Repeat</keyword>
<dbReference type="PANTHER" id="PTHR24412:SF172">
    <property type="entry name" value="KELCH-LIKE PROTEIN 10"/>
    <property type="match status" value="1"/>
</dbReference>
<evidence type="ECO:0000256" key="1">
    <source>
        <dbReference type="ARBA" id="ARBA00022441"/>
    </source>
</evidence>
<name>A0A9Q0RWI9_9DIPT</name>
<keyword evidence="1" id="KW-0880">Kelch repeat</keyword>
<sequence>MPIIKSRGKSAHHGSGVVGNQSLLKIESVVPTTSRNPSKSIYRSYSTLSSGYFKKINETKAEHDQRKSNSNNVQNGFWRIQRSSKEREKLPDRINLDRRGLTSLPVIEDEPNLRLLSLQHNLINVFHVPGSHKVEKVCVENKDGTSISSTEPKVKRLEQMKASPTISTKKPKNFIQRTSSSRNLCLNGSVVNKLAPNSHPLPQPTTQQNQSVKNSFIQKSVFLHAKERYVLKKSNSFINNYSQHLAATKAHIGRLMQARLNQSSSDSTQEPDNKSTNNGVGIDSLVVKNELQTNFADSLQNLVFLDLYDNQIDKISSLDGLKSLTVLLLGKNRISDITGIVSVKNTLRVLDLHGNKITNITQKISQLQELKSLNLAGNSLKGIHADDFKGLFNLREVRSTKNSMYKYDGVTLYVHSPILSACSEFFQTAFYSKHDTTSATDPVHVMNIRIPGVSCYALTKIIEYSYLRTCELTEKNVCEILVVADYVAMFGLVELCVQFLTELLKPTNCISIMRFALLRKNKDLHQVAQLYVLRNFEDVAVESEELLQMSSEELGTVLANDFLNVKDENLVWKCILHWIDYDAETRKGKIADLLPCIRLGCLNPS</sequence>
<dbReference type="InterPro" id="IPR032675">
    <property type="entry name" value="LRR_dom_sf"/>
</dbReference>
<dbReference type="FunFam" id="1.25.40.420:FF:000001">
    <property type="entry name" value="Kelch-like family member 12"/>
    <property type="match status" value="1"/>
</dbReference>